<dbReference type="AlphaFoldDB" id="A0A1B6LDU8"/>
<evidence type="ECO:0000256" key="20">
    <source>
        <dbReference type="ARBA" id="ARBA00032552"/>
    </source>
</evidence>
<dbReference type="GO" id="GO:0046872">
    <property type="term" value="F:metal ion binding"/>
    <property type="evidence" value="ECO:0007669"/>
    <property type="project" value="UniProtKB-KW"/>
</dbReference>
<comment type="subcellular location">
    <subcellularLocation>
        <location evidence="2">Golgi apparatus membrane</location>
        <topology evidence="2">Single-pass type II membrane protein</topology>
    </subcellularLocation>
</comment>
<evidence type="ECO:0000256" key="18">
    <source>
        <dbReference type="ARBA" id="ARBA00029663"/>
    </source>
</evidence>
<dbReference type="Pfam" id="PF05060">
    <property type="entry name" value="MGAT2"/>
    <property type="match status" value="1"/>
</dbReference>
<evidence type="ECO:0000256" key="14">
    <source>
        <dbReference type="ARBA" id="ARBA00023136"/>
    </source>
</evidence>
<evidence type="ECO:0000256" key="1">
    <source>
        <dbReference type="ARBA" id="ARBA00001936"/>
    </source>
</evidence>
<evidence type="ECO:0000256" key="17">
    <source>
        <dbReference type="ARBA" id="ARBA00023211"/>
    </source>
</evidence>
<evidence type="ECO:0000256" key="16">
    <source>
        <dbReference type="ARBA" id="ARBA00023180"/>
    </source>
</evidence>
<evidence type="ECO:0000256" key="7">
    <source>
        <dbReference type="ARBA" id="ARBA00022676"/>
    </source>
</evidence>
<keyword evidence="12" id="KW-1133">Transmembrane helix</keyword>
<evidence type="ECO:0000256" key="21">
    <source>
        <dbReference type="ARBA" id="ARBA00032915"/>
    </source>
</evidence>
<comment type="cofactor">
    <cofactor evidence="1 24">
        <name>Mn(2+)</name>
        <dbReference type="ChEBI" id="CHEBI:29035"/>
    </cofactor>
</comment>
<evidence type="ECO:0000256" key="13">
    <source>
        <dbReference type="ARBA" id="ARBA00023034"/>
    </source>
</evidence>
<feature type="non-terminal residue" evidence="26">
    <location>
        <position position="1"/>
    </location>
</feature>
<evidence type="ECO:0000313" key="26">
    <source>
        <dbReference type="EMBL" id="JAT21866.1"/>
    </source>
</evidence>
<name>A0A1B6LDU8_9HEMI</name>
<dbReference type="GO" id="GO:0005795">
    <property type="term" value="C:Golgi stack"/>
    <property type="evidence" value="ECO:0007669"/>
    <property type="project" value="InterPro"/>
</dbReference>
<dbReference type="InterPro" id="IPR029044">
    <property type="entry name" value="Nucleotide-diphossugar_trans"/>
</dbReference>
<keyword evidence="16" id="KW-0325">Glycoprotein</keyword>
<comment type="similarity">
    <text evidence="4">Belongs to the glycosyltransferase 16 (GT16) protein family.</text>
</comment>
<feature type="binding site" evidence="24">
    <location>
        <position position="194"/>
    </location>
    <ligand>
        <name>Mn(2+)</name>
        <dbReference type="ChEBI" id="CHEBI:29035"/>
    </ligand>
</feature>
<dbReference type="GO" id="GO:0008455">
    <property type="term" value="F:alpha-1,6-mannosylglycoprotein 2-beta-N-acetylglucosaminyltransferase activity"/>
    <property type="evidence" value="ECO:0007669"/>
    <property type="project" value="UniProtKB-EC"/>
</dbReference>
<feature type="disulfide bond" evidence="25">
    <location>
        <begin position="137"/>
        <end position="151"/>
    </location>
</feature>
<dbReference type="UniPathway" id="UPA00378"/>
<dbReference type="GO" id="GO:0000139">
    <property type="term" value="C:Golgi membrane"/>
    <property type="evidence" value="ECO:0007669"/>
    <property type="project" value="UniProtKB-SubCell"/>
</dbReference>
<dbReference type="InterPro" id="IPR007754">
    <property type="entry name" value="GlcNAc_II"/>
</dbReference>
<comment type="pathway">
    <text evidence="3">Protein modification; protein glycosylation.</text>
</comment>
<evidence type="ECO:0000256" key="24">
    <source>
        <dbReference type="PIRSR" id="PIRSR607754-2"/>
    </source>
</evidence>
<evidence type="ECO:0000256" key="22">
    <source>
        <dbReference type="ARBA" id="ARBA00093257"/>
    </source>
</evidence>
<keyword evidence="15 25" id="KW-1015">Disulfide bond</keyword>
<feature type="binding site" evidence="23">
    <location>
        <position position="231"/>
    </location>
    <ligand>
        <name>substrate</name>
    </ligand>
</feature>
<evidence type="ECO:0000256" key="5">
    <source>
        <dbReference type="ARBA" id="ARBA00012613"/>
    </source>
</evidence>
<feature type="disulfide bond" evidence="25">
    <location>
        <begin position="216"/>
        <end position="219"/>
    </location>
</feature>
<feature type="non-terminal residue" evidence="26">
    <location>
        <position position="275"/>
    </location>
</feature>
<evidence type="ECO:0000256" key="6">
    <source>
        <dbReference type="ARBA" id="ARBA00014817"/>
    </source>
</evidence>
<dbReference type="SUPFAM" id="SSF53448">
    <property type="entry name" value="Nucleotide-diphospho-sugar transferases"/>
    <property type="match status" value="1"/>
</dbReference>
<evidence type="ECO:0000256" key="19">
    <source>
        <dbReference type="ARBA" id="ARBA00031203"/>
    </source>
</evidence>
<accession>A0A1B6LDU8</accession>
<protein>
    <recommendedName>
        <fullName evidence="6">Alpha-1,6-mannosyl-glycoprotein 2-beta-N-acetylglucosaminyltransferase</fullName>
        <ecNumber evidence="5">2.4.1.143</ecNumber>
    </recommendedName>
    <alternativeName>
        <fullName evidence="21">Beta-1,2-N-acetylglucosaminyltransferase II</fullName>
    </alternativeName>
    <alternativeName>
        <fullName evidence="20">GlcNAc-T II</fullName>
    </alternativeName>
    <alternativeName>
        <fullName evidence="19">Mannoside acetylglucosaminyltransferase 2</fullName>
    </alternativeName>
    <alternativeName>
        <fullName evidence="18">N-glycosyl-oligosaccharide-glycoprotein N-acetylglucosaminyltransferase II</fullName>
    </alternativeName>
</protein>
<organism evidence="26">
    <name type="scientific">Graphocephala atropunctata</name>
    <dbReference type="NCBI Taxonomy" id="36148"/>
    <lineage>
        <taxon>Eukaryota</taxon>
        <taxon>Metazoa</taxon>
        <taxon>Ecdysozoa</taxon>
        <taxon>Arthropoda</taxon>
        <taxon>Hexapoda</taxon>
        <taxon>Insecta</taxon>
        <taxon>Pterygota</taxon>
        <taxon>Neoptera</taxon>
        <taxon>Paraneoptera</taxon>
        <taxon>Hemiptera</taxon>
        <taxon>Auchenorrhyncha</taxon>
        <taxon>Membracoidea</taxon>
        <taxon>Cicadellidae</taxon>
        <taxon>Cicadellinae</taxon>
        <taxon>Cicadellini</taxon>
        <taxon>Graphocephala</taxon>
    </lineage>
</organism>
<feature type="binding site" evidence="23">
    <location>
        <begin position="64"/>
        <end position="68"/>
    </location>
    <ligand>
        <name>substrate</name>
    </ligand>
</feature>
<keyword evidence="9" id="KW-0812">Transmembrane</keyword>
<dbReference type="Gene3D" id="3.90.550.10">
    <property type="entry name" value="Spore Coat Polysaccharide Biosynthesis Protein SpsA, Chain A"/>
    <property type="match status" value="1"/>
</dbReference>
<dbReference type="EC" id="2.4.1.143" evidence="5"/>
<dbReference type="GO" id="GO:0009312">
    <property type="term" value="P:oligosaccharide biosynthetic process"/>
    <property type="evidence" value="ECO:0007669"/>
    <property type="project" value="InterPro"/>
</dbReference>
<feature type="binding site" evidence="23">
    <location>
        <begin position="162"/>
        <end position="166"/>
    </location>
    <ligand>
        <name>substrate</name>
    </ligand>
</feature>
<evidence type="ECO:0000256" key="12">
    <source>
        <dbReference type="ARBA" id="ARBA00022989"/>
    </source>
</evidence>
<evidence type="ECO:0000256" key="8">
    <source>
        <dbReference type="ARBA" id="ARBA00022679"/>
    </source>
</evidence>
<sequence length="275" mass="32258">RRNVTDSDYRRNVTGSNVNGGNFTNSSEIDYVRKKILDENVLQHVWNLEKFGPITNDTIIIAIQVHKRKEYLQHLIGSLGRSKYIEETLLVFSHGFFSNEINDLIKNIKFARVIQIFFPYGLQTHPDTFPGFSPNDCPHGISRDEAKKINCFGRARDVNRLQVKHHWWWKINMIFNHLKITQNFNGIVLFLEEDHYVFPDFLHMLKLMRRVVPEKCPDCNLFGLGHNPKPRSVVDYMGLSDQARVVQWNNQGFAFDRQFWQGLSSQTCSDMFCQY</sequence>
<keyword evidence="13" id="KW-0333">Golgi apparatus</keyword>
<keyword evidence="8" id="KW-0808">Transferase</keyword>
<evidence type="ECO:0000256" key="11">
    <source>
        <dbReference type="ARBA" id="ARBA00022968"/>
    </source>
</evidence>
<evidence type="ECO:0000256" key="23">
    <source>
        <dbReference type="PIRSR" id="PIRSR607754-1"/>
    </source>
</evidence>
<dbReference type="PANTHER" id="PTHR12871:SF0">
    <property type="entry name" value="ALPHA-1,6-MANNOSYL-GLYCOPROTEIN 2-BETA-N-ACETYLGLUCOSAMINYLTRANSFERASE"/>
    <property type="match status" value="1"/>
</dbReference>
<gene>
    <name evidence="26" type="ORF">g.20462</name>
</gene>
<evidence type="ECO:0000256" key="25">
    <source>
        <dbReference type="PIRSR" id="PIRSR607754-3"/>
    </source>
</evidence>
<proteinExistence type="inferred from homology"/>
<keyword evidence="10 24" id="KW-0479">Metal-binding</keyword>
<keyword evidence="14" id="KW-0472">Membrane</keyword>
<keyword evidence="17 24" id="KW-0464">Manganese</keyword>
<reference evidence="26" key="1">
    <citation type="submission" date="2015-11" db="EMBL/GenBank/DDBJ databases">
        <title>De novo transcriptome assembly of four potential Pierce s Disease insect vectors from Arizona vineyards.</title>
        <authorList>
            <person name="Tassone E.E."/>
        </authorList>
    </citation>
    <scope>NUCLEOTIDE SEQUENCE</scope>
</reference>
<dbReference type="GO" id="GO:0006487">
    <property type="term" value="P:protein N-linked glycosylation"/>
    <property type="evidence" value="ECO:0007669"/>
    <property type="project" value="TreeGrafter"/>
</dbReference>
<keyword evidence="7" id="KW-0328">Glycosyltransferase</keyword>
<dbReference type="PANTHER" id="PTHR12871">
    <property type="entry name" value="BETA-1,2-N-ACETYLGLUCOSAMINYLTRANSFERASE II"/>
    <property type="match status" value="1"/>
</dbReference>
<evidence type="ECO:0000256" key="15">
    <source>
        <dbReference type="ARBA" id="ARBA00023157"/>
    </source>
</evidence>
<evidence type="ECO:0000256" key="2">
    <source>
        <dbReference type="ARBA" id="ARBA00004323"/>
    </source>
</evidence>
<comment type="catalytic activity">
    <reaction evidence="22">
        <text>an N(4)-{beta-D-GlcNAc-(1-&gt;2)-alpha-D-Man-(1-&gt;3)-[alpha-D-Man-(1-&gt;6)]-beta-D-Man-(1-&gt;4)-beta-D-GlcNAc-(1-&gt;4)-beta-D-GlcNAc}-L-asparaginyl-[protein] + UDP-N-acetyl-alpha-D-glucosamine = N(4)-{beta-D-GlcNAc-(1-&gt;2)-alpha-D-Man-(1-&gt;3)-[beta-D-GlcNAc-(1-&gt;2)-alpha-D-Man-(1-&gt;6)]-beta-D-Man-(1-&gt;4)-beta-D-GlcNAc-(1-&gt;4)-beta-D-GlcNAc}-L-asparaginyl-[protein] + UDP + H(+)</text>
        <dbReference type="Rhea" id="RHEA:12941"/>
        <dbReference type="Rhea" id="RHEA-COMP:13526"/>
        <dbReference type="Rhea" id="RHEA-COMP:14369"/>
        <dbReference type="ChEBI" id="CHEBI:15378"/>
        <dbReference type="ChEBI" id="CHEBI:57705"/>
        <dbReference type="ChEBI" id="CHEBI:58223"/>
        <dbReference type="ChEBI" id="CHEBI:60615"/>
        <dbReference type="ChEBI" id="CHEBI:60651"/>
        <dbReference type="EC" id="2.4.1.143"/>
    </reaction>
</comment>
<keyword evidence="11" id="KW-0735">Signal-anchor</keyword>
<evidence type="ECO:0000256" key="10">
    <source>
        <dbReference type="ARBA" id="ARBA00022723"/>
    </source>
</evidence>
<evidence type="ECO:0000256" key="4">
    <source>
        <dbReference type="ARBA" id="ARBA00011011"/>
    </source>
</evidence>
<dbReference type="EMBL" id="GEBQ01018111">
    <property type="protein sequence ID" value="JAT21866.1"/>
    <property type="molecule type" value="Transcribed_RNA"/>
</dbReference>
<evidence type="ECO:0000256" key="9">
    <source>
        <dbReference type="ARBA" id="ARBA00022692"/>
    </source>
</evidence>
<evidence type="ECO:0000256" key="3">
    <source>
        <dbReference type="ARBA" id="ARBA00004922"/>
    </source>
</evidence>